<proteinExistence type="inferred from homology"/>
<dbReference type="AlphaFoldDB" id="A0A0R2JTR4"/>
<evidence type="ECO:0000256" key="2">
    <source>
        <dbReference type="ARBA" id="ARBA00004824"/>
    </source>
</evidence>
<dbReference type="GO" id="GO:0052655">
    <property type="term" value="F:L-valine-2-oxoglutarate transaminase activity"/>
    <property type="evidence" value="ECO:0007669"/>
    <property type="project" value="RHEA"/>
</dbReference>
<dbReference type="InterPro" id="IPR005786">
    <property type="entry name" value="B_amino_transII"/>
</dbReference>
<evidence type="ECO:0000256" key="16">
    <source>
        <dbReference type="RuleBase" id="RU004519"/>
    </source>
</evidence>
<dbReference type="GO" id="GO:0009097">
    <property type="term" value="P:isoleucine biosynthetic process"/>
    <property type="evidence" value="ECO:0007669"/>
    <property type="project" value="UniProtKB-UniPathway"/>
</dbReference>
<keyword evidence="7 15" id="KW-0808">Transferase</keyword>
<evidence type="ECO:0000256" key="1">
    <source>
        <dbReference type="ARBA" id="ARBA00001933"/>
    </source>
</evidence>
<dbReference type="InterPro" id="IPR043131">
    <property type="entry name" value="BCAT-like_N"/>
</dbReference>
<comment type="caution">
    <text evidence="17">The sequence shown here is derived from an EMBL/GenBank/DDBJ whole genome shotgun (WGS) entry which is preliminary data.</text>
</comment>
<comment type="pathway">
    <text evidence="2 16">Amino-acid biosynthesis; L-isoleucine biosynthesis; L-isoleucine from 2-oxobutanoate: step 4/4.</text>
</comment>
<dbReference type="InterPro" id="IPR018300">
    <property type="entry name" value="Aminotrans_IV_CS"/>
</dbReference>
<keyword evidence="15" id="KW-0100">Branched-chain amino acid biosynthesis</keyword>
<accession>A0A0R2JTR4</accession>
<evidence type="ECO:0000256" key="15">
    <source>
        <dbReference type="RuleBase" id="RU004517"/>
    </source>
</evidence>
<dbReference type="InterPro" id="IPR033939">
    <property type="entry name" value="BCAT_family"/>
</dbReference>
<evidence type="ECO:0000256" key="12">
    <source>
        <dbReference type="PIRSR" id="PIRSR006468-1"/>
    </source>
</evidence>
<dbReference type="EMBL" id="JQBK01000121">
    <property type="protein sequence ID" value="KRN80514.1"/>
    <property type="molecule type" value="Genomic_DNA"/>
</dbReference>
<evidence type="ECO:0000256" key="11">
    <source>
        <dbReference type="ARBA" id="ARBA00049229"/>
    </source>
</evidence>
<reference evidence="17 18" key="1">
    <citation type="journal article" date="2015" name="Genome Announc.">
        <title>Expanding the biotechnology potential of lactobacilli through comparative genomics of 213 strains and associated genera.</title>
        <authorList>
            <person name="Sun Z."/>
            <person name="Harris H.M."/>
            <person name="McCann A."/>
            <person name="Guo C."/>
            <person name="Argimon S."/>
            <person name="Zhang W."/>
            <person name="Yang X."/>
            <person name="Jeffery I.B."/>
            <person name="Cooney J.C."/>
            <person name="Kagawa T.F."/>
            <person name="Liu W."/>
            <person name="Song Y."/>
            <person name="Salvetti E."/>
            <person name="Wrobel A."/>
            <person name="Rasinkangas P."/>
            <person name="Parkhill J."/>
            <person name="Rea M.C."/>
            <person name="O'Sullivan O."/>
            <person name="Ritari J."/>
            <person name="Douillard F.P."/>
            <person name="Paul Ross R."/>
            <person name="Yang R."/>
            <person name="Briner A.E."/>
            <person name="Felis G.E."/>
            <person name="de Vos W.M."/>
            <person name="Barrangou R."/>
            <person name="Klaenhammer T.R."/>
            <person name="Caufield P.W."/>
            <person name="Cui Y."/>
            <person name="Zhang H."/>
            <person name="O'Toole P.W."/>
        </authorList>
    </citation>
    <scope>NUCLEOTIDE SEQUENCE [LARGE SCALE GENOMIC DNA]</scope>
    <source>
        <strain evidence="17 18">DSM 15353</strain>
    </source>
</reference>
<dbReference type="SUPFAM" id="SSF56752">
    <property type="entry name" value="D-aminoacid aminotransferase-like PLP-dependent enzymes"/>
    <property type="match status" value="1"/>
</dbReference>
<gene>
    <name evidence="17" type="ORF">IV43_GL000335</name>
</gene>
<keyword evidence="6 15" id="KW-0032">Aminotransferase</keyword>
<sequence length="355" mass="39471">MLVDFMLNIKGGHTFMKENAKNLDWNNLGFEYHDLPYSFEAKFKDGKWQKGQLTEKSTIELSEGAEVLHYGQEIFEGLKAYRRKDGEINLFRPELNAERLANSAKRLGMEAYPVDAFVDSIKQIVKANEDFIPPYESGGTLYIRPFMIGTTTVVGVQPATEFTYHVYATPVGAYVNGLSPAPYMVSKYDRAAYAGTGQAKTSGNYASSLIASIQTHKEGFADCLFLDPREHKYIDEFGGANFFGITKEGQFVTPKSNSILPSITKRSLLEVAKRQGLDPIETQIKFADIDQFVEAGAMGTAAVISPVGSITDGDKKHVFYDEEKTGPVTTKLYNELIAIQYGDRPSPEGWVQTIE</sequence>
<dbReference type="PANTHER" id="PTHR42825">
    <property type="entry name" value="AMINO ACID AMINOTRANSFERASE"/>
    <property type="match status" value="1"/>
</dbReference>
<dbReference type="InterPro" id="IPR043132">
    <property type="entry name" value="BCAT-like_C"/>
</dbReference>
<dbReference type="FunFam" id="3.30.470.10:FF:000004">
    <property type="entry name" value="Branched-chain-amino-acid aminotransferase"/>
    <property type="match status" value="1"/>
</dbReference>
<comment type="catalytic activity">
    <reaction evidence="11 15">
        <text>L-leucine + 2-oxoglutarate = 4-methyl-2-oxopentanoate + L-glutamate</text>
        <dbReference type="Rhea" id="RHEA:18321"/>
        <dbReference type="ChEBI" id="CHEBI:16810"/>
        <dbReference type="ChEBI" id="CHEBI:17865"/>
        <dbReference type="ChEBI" id="CHEBI:29985"/>
        <dbReference type="ChEBI" id="CHEBI:57427"/>
        <dbReference type="EC" id="2.6.1.42"/>
    </reaction>
</comment>
<evidence type="ECO:0000256" key="9">
    <source>
        <dbReference type="ARBA" id="ARBA00048212"/>
    </source>
</evidence>
<dbReference type="UniPathway" id="UPA00049">
    <property type="reaction ID" value="UER00062"/>
</dbReference>
<evidence type="ECO:0000256" key="5">
    <source>
        <dbReference type="ARBA" id="ARBA00009320"/>
    </source>
</evidence>
<comment type="cofactor">
    <cofactor evidence="1 14">
        <name>pyridoxal 5'-phosphate</name>
        <dbReference type="ChEBI" id="CHEBI:597326"/>
    </cofactor>
</comment>
<dbReference type="STRING" id="89059.LAC1533_0283"/>
<dbReference type="CDD" id="cd01557">
    <property type="entry name" value="BCAT_beta_family"/>
    <property type="match status" value="1"/>
</dbReference>
<evidence type="ECO:0000256" key="13">
    <source>
        <dbReference type="RuleBase" id="RU004106"/>
    </source>
</evidence>
<dbReference type="Pfam" id="PF01063">
    <property type="entry name" value="Aminotran_4"/>
    <property type="match status" value="1"/>
</dbReference>
<evidence type="ECO:0000256" key="7">
    <source>
        <dbReference type="ARBA" id="ARBA00022679"/>
    </source>
</evidence>
<dbReference type="EC" id="2.6.1.42" evidence="15"/>
<dbReference type="PATRIC" id="fig|89059.3.peg.340"/>
<comment type="similarity">
    <text evidence="5 13">Belongs to the class-IV pyridoxal-phosphate-dependent aminotransferase family.</text>
</comment>
<dbReference type="GO" id="GO:0009098">
    <property type="term" value="P:L-leucine biosynthetic process"/>
    <property type="evidence" value="ECO:0007669"/>
    <property type="project" value="UniProtKB-UniPathway"/>
</dbReference>
<comment type="pathway">
    <text evidence="4 16">Amino-acid biosynthesis; L-leucine biosynthesis; L-leucine from 3-methyl-2-oxobutanoate: step 4/4.</text>
</comment>
<evidence type="ECO:0000313" key="17">
    <source>
        <dbReference type="EMBL" id="KRN80514.1"/>
    </source>
</evidence>
<evidence type="ECO:0000256" key="6">
    <source>
        <dbReference type="ARBA" id="ARBA00022576"/>
    </source>
</evidence>
<feature type="modified residue" description="N6-(pyridoxal phosphate)lysine" evidence="12">
    <location>
        <position position="200"/>
    </location>
</feature>
<evidence type="ECO:0000256" key="4">
    <source>
        <dbReference type="ARBA" id="ARBA00005072"/>
    </source>
</evidence>
<keyword evidence="8 14" id="KW-0663">Pyridoxal phosphate</keyword>
<organism evidence="17 18">
    <name type="scientific">Ligilactobacillus acidipiscis</name>
    <dbReference type="NCBI Taxonomy" id="89059"/>
    <lineage>
        <taxon>Bacteria</taxon>
        <taxon>Bacillati</taxon>
        <taxon>Bacillota</taxon>
        <taxon>Bacilli</taxon>
        <taxon>Lactobacillales</taxon>
        <taxon>Lactobacillaceae</taxon>
        <taxon>Ligilactobacillus</taxon>
    </lineage>
</organism>
<protein>
    <recommendedName>
        <fullName evidence="15">Branched-chain-amino-acid aminotransferase</fullName>
        <ecNumber evidence="15">2.6.1.42</ecNumber>
    </recommendedName>
</protein>
<name>A0A0R2JTR4_9LACO</name>
<evidence type="ECO:0000313" key="18">
    <source>
        <dbReference type="Proteomes" id="UP000051491"/>
    </source>
</evidence>
<dbReference type="GO" id="GO:0009099">
    <property type="term" value="P:L-valine biosynthetic process"/>
    <property type="evidence" value="ECO:0007669"/>
    <property type="project" value="UniProtKB-UniPathway"/>
</dbReference>
<dbReference type="UniPathway" id="UPA00048">
    <property type="reaction ID" value="UER00073"/>
</dbReference>
<dbReference type="Proteomes" id="UP000051491">
    <property type="component" value="Unassembled WGS sequence"/>
</dbReference>
<dbReference type="PIRSF" id="PIRSF006468">
    <property type="entry name" value="BCAT1"/>
    <property type="match status" value="1"/>
</dbReference>
<dbReference type="PROSITE" id="PS00770">
    <property type="entry name" value="AA_TRANSFER_CLASS_4"/>
    <property type="match status" value="1"/>
</dbReference>
<dbReference type="NCBIfam" id="NF009897">
    <property type="entry name" value="PRK13357.1"/>
    <property type="match status" value="1"/>
</dbReference>
<dbReference type="InterPro" id="IPR001544">
    <property type="entry name" value="Aminotrans_IV"/>
</dbReference>
<keyword evidence="15" id="KW-0028">Amino-acid biosynthesis</keyword>
<dbReference type="GO" id="GO:0052654">
    <property type="term" value="F:L-leucine-2-oxoglutarate transaminase activity"/>
    <property type="evidence" value="ECO:0007669"/>
    <property type="project" value="RHEA"/>
</dbReference>
<evidence type="ECO:0000256" key="3">
    <source>
        <dbReference type="ARBA" id="ARBA00004931"/>
    </source>
</evidence>
<evidence type="ECO:0000256" key="8">
    <source>
        <dbReference type="ARBA" id="ARBA00022898"/>
    </source>
</evidence>
<evidence type="ECO:0000256" key="14">
    <source>
        <dbReference type="RuleBase" id="RU004516"/>
    </source>
</evidence>
<dbReference type="UniPathway" id="UPA00047">
    <property type="reaction ID" value="UER00058"/>
</dbReference>
<dbReference type="GO" id="GO:0052656">
    <property type="term" value="F:L-isoleucine-2-oxoglutarate transaminase activity"/>
    <property type="evidence" value="ECO:0007669"/>
    <property type="project" value="RHEA"/>
</dbReference>
<dbReference type="NCBIfam" id="TIGR01123">
    <property type="entry name" value="ilvE_II"/>
    <property type="match status" value="1"/>
</dbReference>
<dbReference type="PANTHER" id="PTHR42825:SF2">
    <property type="entry name" value="BRANCHED-CHAIN-AMINO-ACID AMINOTRANSFERASE 3, CHLOROPLASTIC-RELATED"/>
    <property type="match status" value="1"/>
</dbReference>
<evidence type="ECO:0000256" key="10">
    <source>
        <dbReference type="ARBA" id="ARBA00048798"/>
    </source>
</evidence>
<comment type="catalytic activity">
    <reaction evidence="10 15">
        <text>L-isoleucine + 2-oxoglutarate = (S)-3-methyl-2-oxopentanoate + L-glutamate</text>
        <dbReference type="Rhea" id="RHEA:24801"/>
        <dbReference type="ChEBI" id="CHEBI:16810"/>
        <dbReference type="ChEBI" id="CHEBI:29985"/>
        <dbReference type="ChEBI" id="CHEBI:35146"/>
        <dbReference type="ChEBI" id="CHEBI:58045"/>
        <dbReference type="EC" id="2.6.1.42"/>
    </reaction>
</comment>
<dbReference type="InterPro" id="IPR036038">
    <property type="entry name" value="Aminotransferase-like"/>
</dbReference>
<dbReference type="Gene3D" id="3.20.10.10">
    <property type="entry name" value="D-amino Acid Aminotransferase, subunit A, domain 2"/>
    <property type="match status" value="1"/>
</dbReference>
<comment type="pathway">
    <text evidence="3 16">Amino-acid biosynthesis; L-valine biosynthesis; L-valine from pyruvate: step 4/4.</text>
</comment>
<dbReference type="Gene3D" id="3.30.470.10">
    <property type="match status" value="1"/>
</dbReference>
<comment type="catalytic activity">
    <reaction evidence="9 15">
        <text>L-valine + 2-oxoglutarate = 3-methyl-2-oxobutanoate + L-glutamate</text>
        <dbReference type="Rhea" id="RHEA:24813"/>
        <dbReference type="ChEBI" id="CHEBI:11851"/>
        <dbReference type="ChEBI" id="CHEBI:16810"/>
        <dbReference type="ChEBI" id="CHEBI:29985"/>
        <dbReference type="ChEBI" id="CHEBI:57762"/>
        <dbReference type="EC" id="2.6.1.42"/>
    </reaction>
</comment>